<gene>
    <name evidence="7" type="ORF">AUP44_16050</name>
</gene>
<dbReference type="AlphaFoldDB" id="A0A162JSC3"/>
<dbReference type="GO" id="GO:0008270">
    <property type="term" value="F:zinc ion binding"/>
    <property type="evidence" value="ECO:0007669"/>
    <property type="project" value="TreeGrafter"/>
</dbReference>
<proteinExistence type="predicted"/>
<keyword evidence="5" id="KW-0482">Metalloprotease</keyword>
<dbReference type="InterPro" id="IPR028090">
    <property type="entry name" value="JAB_dom_prok"/>
</dbReference>
<keyword evidence="1" id="KW-0645">Protease</keyword>
<dbReference type="EMBL" id="LPZR01000217">
    <property type="protein sequence ID" value="KYO49777.1"/>
    <property type="molecule type" value="Genomic_DNA"/>
</dbReference>
<dbReference type="OrthoDB" id="9802958at2"/>
<evidence type="ECO:0000259" key="6">
    <source>
        <dbReference type="SMART" id="SM00232"/>
    </source>
</evidence>
<organism evidence="7 8">
    <name type="scientific">Tistrella mobilis</name>
    <dbReference type="NCBI Taxonomy" id="171437"/>
    <lineage>
        <taxon>Bacteria</taxon>
        <taxon>Pseudomonadati</taxon>
        <taxon>Pseudomonadota</taxon>
        <taxon>Alphaproteobacteria</taxon>
        <taxon>Geminicoccales</taxon>
        <taxon>Geminicoccaceae</taxon>
        <taxon>Tistrella</taxon>
    </lineage>
</organism>
<dbReference type="InterPro" id="IPR051929">
    <property type="entry name" value="VirAsm_ModProt"/>
</dbReference>
<dbReference type="GeneID" id="97242649"/>
<sequence>MIRAPRVTIRPAAMRAAVDTVEAAYPAEGCGLLLGHARADGIEVTETVASINLAPDPRRAFEIDPALRLRLQRRSREDGTAPVIGLYHGHPDMAAAPSAADLAGAWEAGLIWVIFRVEDGQMIEARCWQLAADGSCFTEGLLRVGEGRPAAYGPPRPVEP</sequence>
<evidence type="ECO:0000256" key="1">
    <source>
        <dbReference type="ARBA" id="ARBA00022670"/>
    </source>
</evidence>
<dbReference type="Pfam" id="PF14464">
    <property type="entry name" value="Prok-JAB"/>
    <property type="match status" value="1"/>
</dbReference>
<dbReference type="GO" id="GO:0008235">
    <property type="term" value="F:metalloexopeptidase activity"/>
    <property type="evidence" value="ECO:0007669"/>
    <property type="project" value="TreeGrafter"/>
</dbReference>
<keyword evidence="4" id="KW-0862">Zinc</keyword>
<evidence type="ECO:0000256" key="2">
    <source>
        <dbReference type="ARBA" id="ARBA00022723"/>
    </source>
</evidence>
<reference evidence="7 8" key="1">
    <citation type="submission" date="2015-12" db="EMBL/GenBank/DDBJ databases">
        <title>Genome sequence of Tistrella mobilis MCCC 1A02139.</title>
        <authorList>
            <person name="Lu L."/>
            <person name="Lai Q."/>
            <person name="Shao Z."/>
            <person name="Qian P."/>
        </authorList>
    </citation>
    <scope>NUCLEOTIDE SEQUENCE [LARGE SCALE GENOMIC DNA]</scope>
    <source>
        <strain evidence="7 8">MCCC 1A02139</strain>
    </source>
</reference>
<dbReference type="Proteomes" id="UP000075787">
    <property type="component" value="Unassembled WGS sequence"/>
</dbReference>
<keyword evidence="3" id="KW-0378">Hydrolase</keyword>
<dbReference type="RefSeq" id="WP_062769731.1">
    <property type="nucleotide sequence ID" value="NZ_CP121045.1"/>
</dbReference>
<dbReference type="PANTHER" id="PTHR34858:SF1">
    <property type="entry name" value="CYSO-CYSTEINE PEPTIDASE"/>
    <property type="match status" value="1"/>
</dbReference>
<dbReference type="InterPro" id="IPR000555">
    <property type="entry name" value="JAMM/MPN+_dom"/>
</dbReference>
<comment type="caution">
    <text evidence="7">The sequence shown here is derived from an EMBL/GenBank/DDBJ whole genome shotgun (WGS) entry which is preliminary data.</text>
</comment>
<dbReference type="PANTHER" id="PTHR34858">
    <property type="entry name" value="CYSO-CYSTEINE PEPTIDASE"/>
    <property type="match status" value="1"/>
</dbReference>
<dbReference type="SMART" id="SM00232">
    <property type="entry name" value="JAB_MPN"/>
    <property type="match status" value="1"/>
</dbReference>
<keyword evidence="2" id="KW-0479">Metal-binding</keyword>
<dbReference type="Gene3D" id="3.40.140.10">
    <property type="entry name" value="Cytidine Deaminase, domain 2"/>
    <property type="match status" value="1"/>
</dbReference>
<accession>A0A162JSC3</accession>
<evidence type="ECO:0000313" key="8">
    <source>
        <dbReference type="Proteomes" id="UP000075787"/>
    </source>
</evidence>
<evidence type="ECO:0000256" key="4">
    <source>
        <dbReference type="ARBA" id="ARBA00022833"/>
    </source>
</evidence>
<protein>
    <recommendedName>
        <fullName evidence="6">JAB1/MPN/MOV34 metalloenzyme domain-containing protein</fullName>
    </recommendedName>
</protein>
<dbReference type="SUPFAM" id="SSF102712">
    <property type="entry name" value="JAB1/MPN domain"/>
    <property type="match status" value="1"/>
</dbReference>
<evidence type="ECO:0000256" key="3">
    <source>
        <dbReference type="ARBA" id="ARBA00022801"/>
    </source>
</evidence>
<evidence type="ECO:0000256" key="5">
    <source>
        <dbReference type="ARBA" id="ARBA00023049"/>
    </source>
</evidence>
<dbReference type="GO" id="GO:0006508">
    <property type="term" value="P:proteolysis"/>
    <property type="evidence" value="ECO:0007669"/>
    <property type="project" value="UniProtKB-KW"/>
</dbReference>
<evidence type="ECO:0000313" key="7">
    <source>
        <dbReference type="EMBL" id="KYO49777.1"/>
    </source>
</evidence>
<feature type="domain" description="JAB1/MPN/MOV34 metalloenzyme" evidence="6">
    <location>
        <begin position="6"/>
        <end position="133"/>
    </location>
</feature>
<name>A0A162JSC3_9PROT</name>